<evidence type="ECO:0000313" key="8">
    <source>
        <dbReference type="EMBL" id="GEQ20333.1"/>
    </source>
</evidence>
<dbReference type="Pfam" id="PF11728">
    <property type="entry name" value="ArAE_1_C"/>
    <property type="match status" value="1"/>
</dbReference>
<keyword evidence="2" id="KW-1003">Cell membrane</keyword>
<dbReference type="Proteomes" id="UP000238081">
    <property type="component" value="Unassembled WGS sequence"/>
</dbReference>
<dbReference type="InterPro" id="IPR021062">
    <property type="entry name" value="ArAE_1_C"/>
</dbReference>
<evidence type="ECO:0000256" key="1">
    <source>
        <dbReference type="ARBA" id="ARBA00004651"/>
    </source>
</evidence>
<evidence type="ECO:0000313" key="12">
    <source>
        <dbReference type="Proteomes" id="UP000321089"/>
    </source>
</evidence>
<evidence type="ECO:0000256" key="4">
    <source>
        <dbReference type="ARBA" id="ARBA00022989"/>
    </source>
</evidence>
<gene>
    <name evidence="9" type="ORF">AWN73_08420</name>
    <name evidence="10" type="ORF">AWN73_08895</name>
    <name evidence="8" type="ORF">CBU02nite_08390</name>
</gene>
<dbReference type="AlphaFoldDB" id="A0A2S7FDZ0"/>
<evidence type="ECO:0000259" key="7">
    <source>
        <dbReference type="Pfam" id="PF11728"/>
    </source>
</evidence>
<feature type="transmembrane region" description="Helical" evidence="6">
    <location>
        <begin position="118"/>
        <end position="142"/>
    </location>
</feature>
<comment type="caution">
    <text evidence="10">The sequence shown here is derived from an EMBL/GenBank/DDBJ whole genome shotgun (WGS) entry which is preliminary data.</text>
</comment>
<name>A0A2S7FDZ0_CLOBU</name>
<evidence type="ECO:0000256" key="2">
    <source>
        <dbReference type="ARBA" id="ARBA00022475"/>
    </source>
</evidence>
<dbReference type="EMBL" id="LRDH01000046">
    <property type="protein sequence ID" value="PPV17083.1"/>
    <property type="molecule type" value="Genomic_DNA"/>
</dbReference>
<evidence type="ECO:0000313" key="11">
    <source>
        <dbReference type="Proteomes" id="UP000238081"/>
    </source>
</evidence>
<dbReference type="InterPro" id="IPR038323">
    <property type="entry name" value="ArAE_1_C_sf"/>
</dbReference>
<keyword evidence="3 6" id="KW-0812">Transmembrane</keyword>
<evidence type="ECO:0000256" key="5">
    <source>
        <dbReference type="ARBA" id="ARBA00023136"/>
    </source>
</evidence>
<dbReference type="PANTHER" id="PTHR40064">
    <property type="entry name" value="MEMBRANE PROTEIN-RELATED"/>
    <property type="match status" value="1"/>
</dbReference>
<dbReference type="InterPro" id="IPR052984">
    <property type="entry name" value="UPF0421"/>
</dbReference>
<feature type="transmembrane region" description="Helical" evidence="6">
    <location>
        <begin position="12"/>
        <end position="42"/>
    </location>
</feature>
<keyword evidence="4 6" id="KW-1133">Transmembrane helix</keyword>
<dbReference type="EMBL" id="LRDH01000046">
    <property type="protein sequence ID" value="PPV17174.1"/>
    <property type="molecule type" value="Genomic_DNA"/>
</dbReference>
<reference evidence="8 12" key="2">
    <citation type="submission" date="2019-07" db="EMBL/GenBank/DDBJ databases">
        <title>Whole genome shotgun sequence of Clostridium butyricum NBRC 3858.</title>
        <authorList>
            <person name="Hosoyama A."/>
            <person name="Uohara A."/>
            <person name="Ohji S."/>
            <person name="Ichikawa N."/>
        </authorList>
    </citation>
    <scope>NUCLEOTIDE SEQUENCE [LARGE SCALE GENOMIC DNA]</scope>
    <source>
        <strain evidence="8 12">NBRC 3858</strain>
    </source>
</reference>
<dbReference type="Pfam" id="PF06081">
    <property type="entry name" value="ArAE_1"/>
    <property type="match status" value="1"/>
</dbReference>
<comment type="subcellular location">
    <subcellularLocation>
        <location evidence="1">Cell membrane</location>
        <topology evidence="1">Multi-pass membrane protein</topology>
    </subcellularLocation>
</comment>
<dbReference type="PANTHER" id="PTHR40064:SF1">
    <property type="entry name" value="MEMBRANE PROTEIN"/>
    <property type="match status" value="1"/>
</dbReference>
<protein>
    <submittedName>
        <fullName evidence="8">Membrane protein</fullName>
    </submittedName>
</protein>
<keyword evidence="5 6" id="KW-0472">Membrane</keyword>
<dbReference type="EMBL" id="BKBC01000007">
    <property type="protein sequence ID" value="GEQ20333.1"/>
    <property type="molecule type" value="Genomic_DNA"/>
</dbReference>
<proteinExistence type="predicted"/>
<dbReference type="GO" id="GO:0005886">
    <property type="term" value="C:plasma membrane"/>
    <property type="evidence" value="ECO:0007669"/>
    <property type="project" value="UniProtKB-SubCell"/>
</dbReference>
<evidence type="ECO:0000256" key="6">
    <source>
        <dbReference type="SAM" id="Phobius"/>
    </source>
</evidence>
<feature type="transmembrane region" description="Helical" evidence="6">
    <location>
        <begin position="79"/>
        <end position="97"/>
    </location>
</feature>
<evidence type="ECO:0000256" key="3">
    <source>
        <dbReference type="ARBA" id="ARBA00022692"/>
    </source>
</evidence>
<dbReference type="Gene3D" id="1.20.120.940">
    <property type="entry name" value="Putative aromatic acid exporter, C-terminal domain"/>
    <property type="match status" value="1"/>
</dbReference>
<dbReference type="RefSeq" id="WP_024041149.1">
    <property type="nucleotide sequence ID" value="NZ_BKBC01000007.1"/>
</dbReference>
<feature type="domain" description="Putative aromatic acid exporter C-terminal" evidence="7">
    <location>
        <begin position="147"/>
        <end position="313"/>
    </location>
</feature>
<sequence>MIKYFQSKTFKMALSATIAILIANYMKLNFGVTAGIIAILSIQDTKREALLISLKRIVACFIAIIFSFVLYVVLGSNPIIFGIFLIMYIPITIKFKIQESMVVGAVLSTHLLTNSNINYYWIVNEGALAIIGVCVAMLFNLYTPDLEEEFEVNRERIEQQYRTILSDMAGSLIVREFPSDEKEIFEITEKLIENNRKIAKNILNNYLILKNDYYYLSYMEMRASQFETIKRMKKHFSRFYMTYSQTELLSDYTYKVAFNIHKDNNCVELINELNILRNEYKKMDLPKNREEFENRALLFQFLNDLEDFLLLKKAFKDNY</sequence>
<organism evidence="10 11">
    <name type="scientific">Clostridium butyricum</name>
    <dbReference type="NCBI Taxonomy" id="1492"/>
    <lineage>
        <taxon>Bacteria</taxon>
        <taxon>Bacillati</taxon>
        <taxon>Bacillota</taxon>
        <taxon>Clostridia</taxon>
        <taxon>Eubacteriales</taxon>
        <taxon>Clostridiaceae</taxon>
        <taxon>Clostridium</taxon>
    </lineage>
</organism>
<reference evidence="10 11" key="1">
    <citation type="submission" date="2016-01" db="EMBL/GenBank/DDBJ databases">
        <title>Characterization of the Clostridium difficile lineages that are prevalent in Hong Kong and China.</title>
        <authorList>
            <person name="Kwok J.S.-L."/>
            <person name="Lam W.-Y."/>
            <person name="Ip M."/>
            <person name="Chan T.-F."/>
            <person name="Hawkey P.M."/>
            <person name="Tsui S.K.-W."/>
        </authorList>
    </citation>
    <scope>NUCLEOTIDE SEQUENCE [LARGE SCALE GENOMIC DNA]</scope>
    <source>
        <strain evidence="10 11">300064</strain>
    </source>
</reference>
<accession>A0A2S7FDZ0</accession>
<evidence type="ECO:0000313" key="10">
    <source>
        <dbReference type="EMBL" id="PPV17174.1"/>
    </source>
</evidence>
<dbReference type="Proteomes" id="UP000321089">
    <property type="component" value="Unassembled WGS sequence"/>
</dbReference>
<dbReference type="InterPro" id="IPR010343">
    <property type="entry name" value="ArAE_1"/>
</dbReference>
<evidence type="ECO:0000313" key="9">
    <source>
        <dbReference type="EMBL" id="PPV17083.1"/>
    </source>
</evidence>